<sequence>MNWKDLIKPPPAEGYIKNSSNLVTALFVLAGILYYPTNGYGAVIALIAALIVLIGQKMLIAQTNKDFTEMQLAEKQFQETQNSDYLRFIEARATQMLRDNKVLSEKGKKELERLLSVVKTHLKV</sequence>
<protein>
    <submittedName>
        <fullName evidence="2">Uncharacterized protein</fullName>
    </submittedName>
</protein>
<gene>
    <name evidence="2" type="ORF">INP94_01795</name>
</gene>
<evidence type="ECO:0000256" key="1">
    <source>
        <dbReference type="SAM" id="Phobius"/>
    </source>
</evidence>
<dbReference type="RefSeq" id="WP_014064280.1">
    <property type="nucleotide sequence ID" value="NZ_CP063112.1"/>
</dbReference>
<dbReference type="Proteomes" id="UP000595009">
    <property type="component" value="Chromosome"/>
</dbReference>
<keyword evidence="1" id="KW-0812">Transmembrane</keyword>
<dbReference type="EMBL" id="CP063120">
    <property type="protein sequence ID" value="QOR17648.1"/>
    <property type="molecule type" value="Genomic_DNA"/>
</dbReference>
<reference evidence="2 3" key="1">
    <citation type="submission" date="2020-10" db="EMBL/GenBank/DDBJ databases">
        <title>Genomic diversity and antimicrobial resistance of Haemophilus colonising the airways of young children with cystic fibrosis.</title>
        <authorList>
            <person name="Watts S.C."/>
            <person name="Judd L.M."/>
            <person name="Carzino R."/>
            <person name="Ranganathan S."/>
            <person name="Holt K.E."/>
        </authorList>
    </citation>
    <scope>NUCLEOTIDE SEQUENCE [LARGE SCALE GENOMIC DNA]</scope>
    <source>
        <strain evidence="2 3">M1C137_2</strain>
    </source>
</reference>
<evidence type="ECO:0000313" key="2">
    <source>
        <dbReference type="EMBL" id="QOR17648.1"/>
    </source>
</evidence>
<accession>A0A7M1NXH9</accession>
<evidence type="ECO:0000313" key="3">
    <source>
        <dbReference type="Proteomes" id="UP000595009"/>
    </source>
</evidence>
<dbReference type="AlphaFoldDB" id="A0A7M1NXH9"/>
<name>A0A7M1NXH9_HAEPA</name>
<proteinExistence type="predicted"/>
<dbReference type="OMA" id="YGSAICL"/>
<keyword evidence="1" id="KW-1133">Transmembrane helix</keyword>
<organism evidence="2 3">
    <name type="scientific">Haemophilus parainfluenzae</name>
    <dbReference type="NCBI Taxonomy" id="729"/>
    <lineage>
        <taxon>Bacteria</taxon>
        <taxon>Pseudomonadati</taxon>
        <taxon>Pseudomonadota</taxon>
        <taxon>Gammaproteobacteria</taxon>
        <taxon>Pasteurellales</taxon>
        <taxon>Pasteurellaceae</taxon>
        <taxon>Haemophilus</taxon>
    </lineage>
</organism>
<keyword evidence="1" id="KW-0472">Membrane</keyword>
<feature type="transmembrane region" description="Helical" evidence="1">
    <location>
        <begin position="42"/>
        <end position="60"/>
    </location>
</feature>